<evidence type="ECO:0000313" key="1">
    <source>
        <dbReference type="EMBL" id="DAF93031.1"/>
    </source>
</evidence>
<sequence>MATAYEMLLESQTTEDSTANAGDVCLISPDTRRIIIPETLVIGGVESDKNSERIKFSCPKVVGDNLDLSEFQIRINFRNISITIPPVIVKDQYICEDVTVDGDNISFSWLIGRNAAKNRGILQFIVCAVKVNSDSEILIEWNTTLTQLEVLEGIEVGEVQPTESEKDVIAQLLKITKETSDQAVTAVNEAKKQALKEIETAKVLPRLSDDGVLIF</sequence>
<reference evidence="1" key="1">
    <citation type="journal article" date="2021" name="Proc. Natl. Acad. Sci. U.S.A.">
        <title>A Catalog of Tens of Thousands of Viruses from Human Metagenomes Reveals Hidden Associations with Chronic Diseases.</title>
        <authorList>
            <person name="Tisza M.J."/>
            <person name="Buck C.B."/>
        </authorList>
    </citation>
    <scope>NUCLEOTIDE SEQUENCE</scope>
    <source>
        <strain evidence="1">CtGrV43</strain>
    </source>
</reference>
<organism evidence="1">
    <name type="scientific">Myoviridae sp. ctGrV43</name>
    <dbReference type="NCBI Taxonomy" id="2825075"/>
    <lineage>
        <taxon>Viruses</taxon>
        <taxon>Duplodnaviria</taxon>
        <taxon>Heunggongvirae</taxon>
        <taxon>Uroviricota</taxon>
        <taxon>Caudoviricetes</taxon>
    </lineage>
</organism>
<protein>
    <submittedName>
        <fullName evidence="1">Uncharacterized protein</fullName>
    </submittedName>
</protein>
<proteinExistence type="predicted"/>
<dbReference type="EMBL" id="BK016079">
    <property type="protein sequence ID" value="DAF93031.1"/>
    <property type="molecule type" value="Genomic_DNA"/>
</dbReference>
<accession>A0A8S5UEW0</accession>
<name>A0A8S5UEW0_9CAUD</name>